<accession>A0AAV0VNA7</accession>
<comment type="caution">
    <text evidence="2">The sequence shown here is derived from an EMBL/GenBank/DDBJ whole genome shotgun (WGS) entry which is preliminary data.</text>
</comment>
<sequence>MPYTTTPPSHPHAWAAASSPPTFYPHPNRSRCRYDVVVVGRVQQEGSSPLVLNLRNANVPDQGLLTIALPSFPTAIIYVMSKWVLFVIRAKKK</sequence>
<dbReference type="Proteomes" id="UP001160148">
    <property type="component" value="Unassembled WGS sequence"/>
</dbReference>
<keyword evidence="1" id="KW-0812">Transmembrane</keyword>
<dbReference type="AlphaFoldDB" id="A0AAV0VNA7"/>
<dbReference type="EMBL" id="CARXXK010000001">
    <property type="protein sequence ID" value="CAI6343186.1"/>
    <property type="molecule type" value="Genomic_DNA"/>
</dbReference>
<evidence type="ECO:0008006" key="4">
    <source>
        <dbReference type="Google" id="ProtNLM"/>
    </source>
</evidence>
<proteinExistence type="predicted"/>
<keyword evidence="3" id="KW-1185">Reference proteome</keyword>
<reference evidence="2 3" key="1">
    <citation type="submission" date="2023-01" db="EMBL/GenBank/DDBJ databases">
        <authorList>
            <person name="Whitehead M."/>
        </authorList>
    </citation>
    <scope>NUCLEOTIDE SEQUENCE [LARGE SCALE GENOMIC DNA]</scope>
</reference>
<keyword evidence="1" id="KW-0472">Membrane</keyword>
<name>A0AAV0VNA7_9HEMI</name>
<gene>
    <name evidence="2" type="ORF">MEUPH1_LOCUS484</name>
</gene>
<keyword evidence="1" id="KW-1133">Transmembrane helix</keyword>
<feature type="transmembrane region" description="Helical" evidence="1">
    <location>
        <begin position="64"/>
        <end position="88"/>
    </location>
</feature>
<evidence type="ECO:0000313" key="3">
    <source>
        <dbReference type="Proteomes" id="UP001160148"/>
    </source>
</evidence>
<organism evidence="2 3">
    <name type="scientific">Macrosiphum euphorbiae</name>
    <name type="common">potato aphid</name>
    <dbReference type="NCBI Taxonomy" id="13131"/>
    <lineage>
        <taxon>Eukaryota</taxon>
        <taxon>Metazoa</taxon>
        <taxon>Ecdysozoa</taxon>
        <taxon>Arthropoda</taxon>
        <taxon>Hexapoda</taxon>
        <taxon>Insecta</taxon>
        <taxon>Pterygota</taxon>
        <taxon>Neoptera</taxon>
        <taxon>Paraneoptera</taxon>
        <taxon>Hemiptera</taxon>
        <taxon>Sternorrhyncha</taxon>
        <taxon>Aphidomorpha</taxon>
        <taxon>Aphidoidea</taxon>
        <taxon>Aphididae</taxon>
        <taxon>Macrosiphini</taxon>
        <taxon>Macrosiphum</taxon>
    </lineage>
</organism>
<evidence type="ECO:0000313" key="2">
    <source>
        <dbReference type="EMBL" id="CAI6343186.1"/>
    </source>
</evidence>
<protein>
    <recommendedName>
        <fullName evidence="4">CUB domain-containing protein</fullName>
    </recommendedName>
</protein>
<evidence type="ECO:0000256" key="1">
    <source>
        <dbReference type="SAM" id="Phobius"/>
    </source>
</evidence>